<reference evidence="10" key="1">
    <citation type="journal article" date="2021" name="Genome Biol. Evol.">
        <title>A High-Quality Reference Genome for a Parasitic Bivalve with Doubly Uniparental Inheritance (Bivalvia: Unionida).</title>
        <authorList>
            <person name="Smith C.H."/>
        </authorList>
    </citation>
    <scope>NUCLEOTIDE SEQUENCE</scope>
    <source>
        <strain evidence="10">CHS0354</strain>
    </source>
</reference>
<keyword evidence="5 9" id="KW-0560">Oxidoreductase</keyword>
<dbReference type="PANTHER" id="PTHR24292">
    <property type="entry name" value="CYTOCHROME P450"/>
    <property type="match status" value="1"/>
</dbReference>
<evidence type="ECO:0000313" key="10">
    <source>
        <dbReference type="EMBL" id="KAK3587373.1"/>
    </source>
</evidence>
<dbReference type="Proteomes" id="UP001195483">
    <property type="component" value="Unassembled WGS sequence"/>
</dbReference>
<dbReference type="PRINTS" id="PR00463">
    <property type="entry name" value="EP450I"/>
</dbReference>
<reference evidence="10" key="2">
    <citation type="journal article" date="2021" name="Genome Biol. Evol.">
        <title>Developing a high-quality reference genome for a parasitic bivalve with doubly uniparental inheritance (Bivalvia: Unionida).</title>
        <authorList>
            <person name="Smith C.H."/>
        </authorList>
    </citation>
    <scope>NUCLEOTIDE SEQUENCE</scope>
    <source>
        <strain evidence="10">CHS0354</strain>
        <tissue evidence="10">Mantle</tissue>
    </source>
</reference>
<dbReference type="InterPro" id="IPR017972">
    <property type="entry name" value="Cyt_P450_CS"/>
</dbReference>
<keyword evidence="3 8" id="KW-0349">Heme</keyword>
<feature type="binding site" description="axial binding residue" evidence="8">
    <location>
        <position position="67"/>
    </location>
    <ligand>
        <name>heme</name>
        <dbReference type="ChEBI" id="CHEBI:30413"/>
    </ligand>
    <ligandPart>
        <name>Fe</name>
        <dbReference type="ChEBI" id="CHEBI:18248"/>
    </ligandPart>
</feature>
<dbReference type="InterPro" id="IPR036396">
    <property type="entry name" value="Cyt_P450_sf"/>
</dbReference>
<organism evidence="10 11">
    <name type="scientific">Potamilus streckersoni</name>
    <dbReference type="NCBI Taxonomy" id="2493646"/>
    <lineage>
        <taxon>Eukaryota</taxon>
        <taxon>Metazoa</taxon>
        <taxon>Spiralia</taxon>
        <taxon>Lophotrochozoa</taxon>
        <taxon>Mollusca</taxon>
        <taxon>Bivalvia</taxon>
        <taxon>Autobranchia</taxon>
        <taxon>Heteroconchia</taxon>
        <taxon>Palaeoheterodonta</taxon>
        <taxon>Unionida</taxon>
        <taxon>Unionoidea</taxon>
        <taxon>Unionidae</taxon>
        <taxon>Ambleminae</taxon>
        <taxon>Lampsilini</taxon>
        <taxon>Potamilus</taxon>
    </lineage>
</organism>
<comment type="similarity">
    <text evidence="2 9">Belongs to the cytochrome P450 family.</text>
</comment>
<dbReference type="GO" id="GO:0020037">
    <property type="term" value="F:heme binding"/>
    <property type="evidence" value="ECO:0007669"/>
    <property type="project" value="InterPro"/>
</dbReference>
<evidence type="ECO:0000256" key="3">
    <source>
        <dbReference type="ARBA" id="ARBA00022617"/>
    </source>
</evidence>
<dbReference type="PANTHER" id="PTHR24292:SF54">
    <property type="entry name" value="CYP9F3-RELATED"/>
    <property type="match status" value="1"/>
</dbReference>
<dbReference type="SUPFAM" id="SSF48264">
    <property type="entry name" value="Cytochrome P450"/>
    <property type="match status" value="1"/>
</dbReference>
<dbReference type="GO" id="GO:0004497">
    <property type="term" value="F:monooxygenase activity"/>
    <property type="evidence" value="ECO:0007669"/>
    <property type="project" value="UniProtKB-KW"/>
</dbReference>
<evidence type="ECO:0000256" key="5">
    <source>
        <dbReference type="ARBA" id="ARBA00023002"/>
    </source>
</evidence>
<evidence type="ECO:0008006" key="12">
    <source>
        <dbReference type="Google" id="ProtNLM"/>
    </source>
</evidence>
<gene>
    <name evidence="10" type="ORF">CHS0354_028745</name>
</gene>
<evidence type="ECO:0000313" key="11">
    <source>
        <dbReference type="Proteomes" id="UP001195483"/>
    </source>
</evidence>
<evidence type="ECO:0000256" key="9">
    <source>
        <dbReference type="RuleBase" id="RU000461"/>
    </source>
</evidence>
<evidence type="ECO:0000256" key="2">
    <source>
        <dbReference type="ARBA" id="ARBA00010617"/>
    </source>
</evidence>
<evidence type="ECO:0000256" key="6">
    <source>
        <dbReference type="ARBA" id="ARBA00023004"/>
    </source>
</evidence>
<accession>A0AAE0S8Z7</accession>
<comment type="caution">
    <text evidence="10">The sequence shown here is derived from an EMBL/GenBank/DDBJ whole genome shotgun (WGS) entry which is preliminary data.</text>
</comment>
<proteinExistence type="inferred from homology"/>
<dbReference type="AlphaFoldDB" id="A0AAE0S8Z7"/>
<dbReference type="Gene3D" id="1.10.630.10">
    <property type="entry name" value="Cytochrome P450"/>
    <property type="match status" value="1"/>
</dbReference>
<evidence type="ECO:0000256" key="7">
    <source>
        <dbReference type="ARBA" id="ARBA00023033"/>
    </source>
</evidence>
<dbReference type="Pfam" id="PF00067">
    <property type="entry name" value="p450"/>
    <property type="match status" value="1"/>
</dbReference>
<comment type="cofactor">
    <cofactor evidence="1 8">
        <name>heme</name>
        <dbReference type="ChEBI" id="CHEBI:30413"/>
    </cofactor>
</comment>
<evidence type="ECO:0000256" key="1">
    <source>
        <dbReference type="ARBA" id="ARBA00001971"/>
    </source>
</evidence>
<dbReference type="PROSITE" id="PS00086">
    <property type="entry name" value="CYTOCHROME_P450"/>
    <property type="match status" value="1"/>
</dbReference>
<dbReference type="EMBL" id="JAEAOA010001725">
    <property type="protein sequence ID" value="KAK3587373.1"/>
    <property type="molecule type" value="Genomic_DNA"/>
</dbReference>
<protein>
    <recommendedName>
        <fullName evidence="12">Cytochrome P450</fullName>
    </recommendedName>
</protein>
<reference evidence="10" key="3">
    <citation type="submission" date="2023-05" db="EMBL/GenBank/DDBJ databases">
        <authorList>
            <person name="Smith C.H."/>
        </authorList>
    </citation>
    <scope>NUCLEOTIDE SEQUENCE</scope>
    <source>
        <strain evidence="10">CHS0354</strain>
        <tissue evidence="10">Mantle</tissue>
    </source>
</reference>
<keyword evidence="4 8" id="KW-0479">Metal-binding</keyword>
<dbReference type="InterPro" id="IPR002401">
    <property type="entry name" value="Cyt_P450_E_grp-I"/>
</dbReference>
<dbReference type="GO" id="GO:0016705">
    <property type="term" value="F:oxidoreductase activity, acting on paired donors, with incorporation or reduction of molecular oxygen"/>
    <property type="evidence" value="ECO:0007669"/>
    <property type="project" value="InterPro"/>
</dbReference>
<evidence type="ECO:0000256" key="4">
    <source>
        <dbReference type="ARBA" id="ARBA00022723"/>
    </source>
</evidence>
<dbReference type="GO" id="GO:0005506">
    <property type="term" value="F:iron ion binding"/>
    <property type="evidence" value="ECO:0007669"/>
    <property type="project" value="InterPro"/>
</dbReference>
<keyword evidence="11" id="KW-1185">Reference proteome</keyword>
<evidence type="ECO:0000256" key="8">
    <source>
        <dbReference type="PIRSR" id="PIRSR602401-1"/>
    </source>
</evidence>
<sequence>MAAVDTTLCGIKIPKGLDVSVSIPSLHYDSKYWENPQKFDPDRFSPENKGRIHPFTFLPFGGGPRNCIGMRLALMETKMAIAALFQNFRILTSPETERYRTSFIHTIFTTKNKLRNCLGQSLLCAIVQNRMTIQLRDMLLYKFQYTHRPKHWVLKKQLGYLIPNSLSGDEVSVNSRIMPVHVCNMKTPWNAKTVS</sequence>
<dbReference type="InterPro" id="IPR001128">
    <property type="entry name" value="Cyt_P450"/>
</dbReference>
<keyword evidence="6 8" id="KW-0408">Iron</keyword>
<dbReference type="InterPro" id="IPR050476">
    <property type="entry name" value="Insect_CytP450_Detox"/>
</dbReference>
<keyword evidence="7 9" id="KW-0503">Monooxygenase</keyword>
<name>A0AAE0S8Z7_9BIVA</name>